<reference evidence="1 3" key="1">
    <citation type="journal article" date="2011" name="Nature">
        <title>The Medicago genome provides insight into the evolution of rhizobial symbioses.</title>
        <authorList>
            <person name="Young N.D."/>
            <person name="Debelle F."/>
            <person name="Oldroyd G.E."/>
            <person name="Geurts R."/>
            <person name="Cannon S.B."/>
            <person name="Udvardi M.K."/>
            <person name="Benedito V.A."/>
            <person name="Mayer K.F."/>
            <person name="Gouzy J."/>
            <person name="Schoof H."/>
            <person name="Van de Peer Y."/>
            <person name="Proost S."/>
            <person name="Cook D.R."/>
            <person name="Meyers B.C."/>
            <person name="Spannagl M."/>
            <person name="Cheung F."/>
            <person name="De Mita S."/>
            <person name="Krishnakumar V."/>
            <person name="Gundlach H."/>
            <person name="Zhou S."/>
            <person name="Mudge J."/>
            <person name="Bharti A.K."/>
            <person name="Murray J.D."/>
            <person name="Naoumkina M.A."/>
            <person name="Rosen B."/>
            <person name="Silverstein K.A."/>
            <person name="Tang H."/>
            <person name="Rombauts S."/>
            <person name="Zhao P.X."/>
            <person name="Zhou P."/>
            <person name="Barbe V."/>
            <person name="Bardou P."/>
            <person name="Bechner M."/>
            <person name="Bellec A."/>
            <person name="Berger A."/>
            <person name="Berges H."/>
            <person name="Bidwell S."/>
            <person name="Bisseling T."/>
            <person name="Choisne N."/>
            <person name="Couloux A."/>
            <person name="Denny R."/>
            <person name="Deshpande S."/>
            <person name="Dai X."/>
            <person name="Doyle J.J."/>
            <person name="Dudez A.M."/>
            <person name="Farmer A.D."/>
            <person name="Fouteau S."/>
            <person name="Franken C."/>
            <person name="Gibelin C."/>
            <person name="Gish J."/>
            <person name="Goldstein S."/>
            <person name="Gonzalez A.J."/>
            <person name="Green P.J."/>
            <person name="Hallab A."/>
            <person name="Hartog M."/>
            <person name="Hua A."/>
            <person name="Humphray S.J."/>
            <person name="Jeong D.H."/>
            <person name="Jing Y."/>
            <person name="Jocker A."/>
            <person name="Kenton S.M."/>
            <person name="Kim D.J."/>
            <person name="Klee K."/>
            <person name="Lai H."/>
            <person name="Lang C."/>
            <person name="Lin S."/>
            <person name="Macmil S.L."/>
            <person name="Magdelenat G."/>
            <person name="Matthews L."/>
            <person name="McCorrison J."/>
            <person name="Monaghan E.L."/>
            <person name="Mun J.H."/>
            <person name="Najar F.Z."/>
            <person name="Nicholson C."/>
            <person name="Noirot C."/>
            <person name="O'Bleness M."/>
            <person name="Paule C.R."/>
            <person name="Poulain J."/>
            <person name="Prion F."/>
            <person name="Qin B."/>
            <person name="Qu C."/>
            <person name="Retzel E.F."/>
            <person name="Riddle C."/>
            <person name="Sallet E."/>
            <person name="Samain S."/>
            <person name="Samson N."/>
            <person name="Sanders I."/>
            <person name="Saurat O."/>
            <person name="Scarpelli C."/>
            <person name="Schiex T."/>
            <person name="Segurens B."/>
            <person name="Severin A.J."/>
            <person name="Sherrier D.J."/>
            <person name="Shi R."/>
            <person name="Sims S."/>
            <person name="Singer S.R."/>
            <person name="Sinharoy S."/>
            <person name="Sterck L."/>
            <person name="Viollet A."/>
            <person name="Wang B.B."/>
            <person name="Wang K."/>
            <person name="Wang M."/>
            <person name="Wang X."/>
            <person name="Warfsmann J."/>
            <person name="Weissenbach J."/>
            <person name="White D.D."/>
            <person name="White J.D."/>
            <person name="Wiley G.B."/>
            <person name="Wincker P."/>
            <person name="Xing Y."/>
            <person name="Yang L."/>
            <person name="Yao Z."/>
            <person name="Ying F."/>
            <person name="Zhai J."/>
            <person name="Zhou L."/>
            <person name="Zuber A."/>
            <person name="Denarie J."/>
            <person name="Dixon R.A."/>
            <person name="May G.D."/>
            <person name="Schwartz D.C."/>
            <person name="Rogers J."/>
            <person name="Quetier F."/>
            <person name="Town C.D."/>
            <person name="Roe B.A."/>
        </authorList>
    </citation>
    <scope>NUCLEOTIDE SEQUENCE [LARGE SCALE GENOMIC DNA]</scope>
    <source>
        <strain evidence="1">A17</strain>
        <strain evidence="2 3">cv. Jemalong A17</strain>
    </source>
</reference>
<accession>A0A072TYS9</accession>
<dbReference type="AlphaFoldDB" id="A0A072TYS9"/>
<gene>
    <name evidence="1" type="ordered locus">MTR_8g027950</name>
</gene>
<reference evidence="2" key="3">
    <citation type="submission" date="2015-04" db="UniProtKB">
        <authorList>
            <consortium name="EnsemblPlants"/>
        </authorList>
    </citation>
    <scope>IDENTIFICATION</scope>
    <source>
        <strain evidence="2">cv. Jemalong A17</strain>
    </source>
</reference>
<reference evidence="1 3" key="2">
    <citation type="journal article" date="2014" name="BMC Genomics">
        <title>An improved genome release (version Mt4.0) for the model legume Medicago truncatula.</title>
        <authorList>
            <person name="Tang H."/>
            <person name="Krishnakumar V."/>
            <person name="Bidwell S."/>
            <person name="Rosen B."/>
            <person name="Chan A."/>
            <person name="Zhou S."/>
            <person name="Gentzbittel L."/>
            <person name="Childs K.L."/>
            <person name="Yandell M."/>
            <person name="Gundlach H."/>
            <person name="Mayer K.F."/>
            <person name="Schwartz D.C."/>
            <person name="Town C.D."/>
        </authorList>
    </citation>
    <scope>GENOME REANNOTATION</scope>
    <source>
        <strain evidence="1">A17</strain>
        <strain evidence="2 3">cv. Jemalong A17</strain>
    </source>
</reference>
<proteinExistence type="predicted"/>
<keyword evidence="3" id="KW-1185">Reference proteome</keyword>
<dbReference type="EMBL" id="CM001224">
    <property type="protein sequence ID" value="KEH18700.1"/>
    <property type="molecule type" value="Genomic_DNA"/>
</dbReference>
<evidence type="ECO:0000313" key="2">
    <source>
        <dbReference type="EnsemblPlants" id="KEH18700"/>
    </source>
</evidence>
<evidence type="ECO:0000313" key="3">
    <source>
        <dbReference type="Proteomes" id="UP000002051"/>
    </source>
</evidence>
<protein>
    <submittedName>
        <fullName evidence="1 2">Uncharacterized protein</fullName>
    </submittedName>
</protein>
<name>A0A072TYS9_MEDTR</name>
<dbReference type="EnsemblPlants" id="KEH18700">
    <property type="protein sequence ID" value="KEH18700"/>
    <property type="gene ID" value="MTR_8g027950"/>
</dbReference>
<evidence type="ECO:0000313" key="1">
    <source>
        <dbReference type="EMBL" id="KEH18700.1"/>
    </source>
</evidence>
<sequence>MLDHVDTLSELIDVFNYFVYLSNDPTRRVTHIVHVELYYSLDEVHNDRKLSSLHVWSMLPFFSSISILLQQDMDSKNLIFNALHDLSKDDVTLFCSVLWSIWKQRNNKVWNEVIDPPVYVVERAKVMLYDWQDARRICNTSCAQPRQEGNVKLIKPAEGRFKSNIDASFS</sequence>
<organism evidence="1 3">
    <name type="scientific">Medicago truncatula</name>
    <name type="common">Barrel medic</name>
    <name type="synonym">Medicago tribuloides</name>
    <dbReference type="NCBI Taxonomy" id="3880"/>
    <lineage>
        <taxon>Eukaryota</taxon>
        <taxon>Viridiplantae</taxon>
        <taxon>Streptophyta</taxon>
        <taxon>Embryophyta</taxon>
        <taxon>Tracheophyta</taxon>
        <taxon>Spermatophyta</taxon>
        <taxon>Magnoliopsida</taxon>
        <taxon>eudicotyledons</taxon>
        <taxon>Gunneridae</taxon>
        <taxon>Pentapetalae</taxon>
        <taxon>rosids</taxon>
        <taxon>fabids</taxon>
        <taxon>Fabales</taxon>
        <taxon>Fabaceae</taxon>
        <taxon>Papilionoideae</taxon>
        <taxon>50 kb inversion clade</taxon>
        <taxon>NPAAA clade</taxon>
        <taxon>Hologalegina</taxon>
        <taxon>IRL clade</taxon>
        <taxon>Trifolieae</taxon>
        <taxon>Medicago</taxon>
    </lineage>
</organism>
<dbReference type="Proteomes" id="UP000002051">
    <property type="component" value="Chromosome 8"/>
</dbReference>
<dbReference type="HOGENOM" id="CLU_1573000_0_0_1"/>